<name>A0ABR2XNJ8_9PEZI</name>
<keyword evidence="2 6" id="KW-0645">Protease</keyword>
<dbReference type="Pfam" id="PF05922">
    <property type="entry name" value="Inhibitor_I9"/>
    <property type="match status" value="1"/>
</dbReference>
<dbReference type="PANTHER" id="PTHR43806">
    <property type="entry name" value="PEPTIDASE S8"/>
    <property type="match status" value="1"/>
</dbReference>
<protein>
    <submittedName>
        <fullName evidence="10">Cuticle-degrading protease</fullName>
    </submittedName>
</protein>
<dbReference type="InterPro" id="IPR022398">
    <property type="entry name" value="Peptidase_S8_His-AS"/>
</dbReference>
<evidence type="ECO:0000256" key="7">
    <source>
        <dbReference type="RuleBase" id="RU003355"/>
    </source>
</evidence>
<gene>
    <name evidence="10" type="ORF">SCAR479_08062</name>
</gene>
<keyword evidence="11" id="KW-1185">Reference proteome</keyword>
<evidence type="ECO:0000256" key="2">
    <source>
        <dbReference type="ARBA" id="ARBA00022670"/>
    </source>
</evidence>
<dbReference type="CDD" id="cd04077">
    <property type="entry name" value="Peptidases_S8_PCSK9_ProteinaseK_like"/>
    <property type="match status" value="1"/>
</dbReference>
<keyword evidence="3" id="KW-0732">Signal</keyword>
<dbReference type="InterPro" id="IPR010259">
    <property type="entry name" value="S8pro/Inhibitor_I9"/>
</dbReference>
<evidence type="ECO:0000256" key="4">
    <source>
        <dbReference type="ARBA" id="ARBA00022801"/>
    </source>
</evidence>
<dbReference type="SUPFAM" id="SSF52743">
    <property type="entry name" value="Subtilisin-like"/>
    <property type="match status" value="1"/>
</dbReference>
<feature type="active site" description="Charge relay system" evidence="6">
    <location>
        <position position="149"/>
    </location>
</feature>
<feature type="domain" description="Peptidase S8/S53" evidence="8">
    <location>
        <begin position="141"/>
        <end position="362"/>
    </location>
</feature>
<dbReference type="InterPro" id="IPR000209">
    <property type="entry name" value="Peptidase_S8/S53_dom"/>
</dbReference>
<dbReference type="SUPFAM" id="SSF54897">
    <property type="entry name" value="Protease propeptides/inhibitors"/>
    <property type="match status" value="1"/>
</dbReference>
<feature type="active site" description="Charge relay system" evidence="6">
    <location>
        <position position="181"/>
    </location>
</feature>
<dbReference type="InterPro" id="IPR037045">
    <property type="entry name" value="S8pro/Inhibitor_I9_sf"/>
</dbReference>
<evidence type="ECO:0000256" key="3">
    <source>
        <dbReference type="ARBA" id="ARBA00022729"/>
    </source>
</evidence>
<dbReference type="PROSITE" id="PS51892">
    <property type="entry name" value="SUBTILASE"/>
    <property type="match status" value="1"/>
</dbReference>
<dbReference type="GO" id="GO:0008233">
    <property type="term" value="F:peptidase activity"/>
    <property type="evidence" value="ECO:0007669"/>
    <property type="project" value="UniProtKB-KW"/>
</dbReference>
<dbReference type="InterPro" id="IPR015500">
    <property type="entry name" value="Peptidase_S8_subtilisin-rel"/>
</dbReference>
<evidence type="ECO:0000259" key="8">
    <source>
        <dbReference type="Pfam" id="PF00082"/>
    </source>
</evidence>
<dbReference type="InterPro" id="IPR050131">
    <property type="entry name" value="Peptidase_S8_subtilisin-like"/>
</dbReference>
<proteinExistence type="inferred from homology"/>
<evidence type="ECO:0000256" key="6">
    <source>
        <dbReference type="PROSITE-ProRule" id="PRU01240"/>
    </source>
</evidence>
<reference evidence="10 11" key="1">
    <citation type="submission" date="2024-02" db="EMBL/GenBank/DDBJ databases">
        <title>First draft genome assembly of two strains of Seiridium cardinale.</title>
        <authorList>
            <person name="Emiliani G."/>
            <person name="Scali E."/>
        </authorList>
    </citation>
    <scope>NUCLEOTIDE SEQUENCE [LARGE SCALE GENOMIC DNA]</scope>
    <source>
        <strain evidence="10 11">BM-138-000479</strain>
    </source>
</reference>
<dbReference type="GO" id="GO:0006508">
    <property type="term" value="P:proteolysis"/>
    <property type="evidence" value="ECO:0007669"/>
    <property type="project" value="UniProtKB-KW"/>
</dbReference>
<dbReference type="PRINTS" id="PR00723">
    <property type="entry name" value="SUBTILISIN"/>
</dbReference>
<dbReference type="EMBL" id="JARVKM010000035">
    <property type="protein sequence ID" value="KAK9775386.1"/>
    <property type="molecule type" value="Genomic_DNA"/>
</dbReference>
<evidence type="ECO:0000313" key="10">
    <source>
        <dbReference type="EMBL" id="KAK9775386.1"/>
    </source>
</evidence>
<dbReference type="InterPro" id="IPR034193">
    <property type="entry name" value="PCSK9_ProteinaseK-like"/>
</dbReference>
<dbReference type="Gene3D" id="3.30.70.80">
    <property type="entry name" value="Peptidase S8 propeptide/proteinase inhibitor I9"/>
    <property type="match status" value="1"/>
</dbReference>
<dbReference type="PANTHER" id="PTHR43806:SF58">
    <property type="entry name" value="ALKALINE PROTEASE 1-RELATED"/>
    <property type="match status" value="1"/>
</dbReference>
<accession>A0ABR2XNJ8</accession>
<feature type="active site" description="Charge relay system" evidence="6">
    <location>
        <position position="338"/>
    </location>
</feature>
<evidence type="ECO:0000313" key="11">
    <source>
        <dbReference type="Proteomes" id="UP001465668"/>
    </source>
</evidence>
<dbReference type="InterPro" id="IPR036852">
    <property type="entry name" value="Peptidase_S8/S53_dom_sf"/>
</dbReference>
<dbReference type="Pfam" id="PF00082">
    <property type="entry name" value="Peptidase_S8"/>
    <property type="match status" value="1"/>
</dbReference>
<keyword evidence="5 6" id="KW-0720">Serine protease</keyword>
<dbReference type="InterPro" id="IPR023828">
    <property type="entry name" value="Peptidase_S8_Ser-AS"/>
</dbReference>
<evidence type="ECO:0000259" key="9">
    <source>
        <dbReference type="Pfam" id="PF05922"/>
    </source>
</evidence>
<dbReference type="InterPro" id="IPR023827">
    <property type="entry name" value="Peptidase_S8_Asp-AS"/>
</dbReference>
<feature type="domain" description="Inhibitor I9" evidence="9">
    <location>
        <begin position="42"/>
        <end position="107"/>
    </location>
</feature>
<sequence>MKAAILSLLPLAFAAPATKRAGGPAPLLKPRDVGDNLIPGQYIVKMKEGMQVSSVDDALNLFAGDAEHEWKTGEFKGFAAKLDDVALDAIANHPDVEYIEQDAVVSINTYVTQSSPPWGLGRISHQALSTSQYVYDDSAGTGVCAYVIDTGILTTHNQFGGRATWLANYAGDGSNTDGNGHGTHVAGTIGGTTYGVAKKVSLYAVKVLNASGSGTNSGVISGMNYVASDSQTRSCPKGVVANMSLGGSTSTAVNSAAASMVKAGVFLAVAAGNDGANAANSSPASEPTVCTVGATTSADALASYSNFGAVVDILAPGSNVLSAWIGSNSATNTISGTSMATPHITGLGAYFLALNGAKTPAALCTYFWIPKGVNDILTRSHQQIQTTSTKNKITGVPSSTKNYLAFNGNPSG</sequence>
<organism evidence="10 11">
    <name type="scientific">Seiridium cardinale</name>
    <dbReference type="NCBI Taxonomy" id="138064"/>
    <lineage>
        <taxon>Eukaryota</taxon>
        <taxon>Fungi</taxon>
        <taxon>Dikarya</taxon>
        <taxon>Ascomycota</taxon>
        <taxon>Pezizomycotina</taxon>
        <taxon>Sordariomycetes</taxon>
        <taxon>Xylariomycetidae</taxon>
        <taxon>Amphisphaeriales</taxon>
        <taxon>Sporocadaceae</taxon>
        <taxon>Seiridium</taxon>
    </lineage>
</organism>
<evidence type="ECO:0000256" key="5">
    <source>
        <dbReference type="ARBA" id="ARBA00022825"/>
    </source>
</evidence>
<dbReference type="PROSITE" id="PS00136">
    <property type="entry name" value="SUBTILASE_ASP"/>
    <property type="match status" value="1"/>
</dbReference>
<dbReference type="PROSITE" id="PS00137">
    <property type="entry name" value="SUBTILASE_HIS"/>
    <property type="match status" value="1"/>
</dbReference>
<dbReference type="PROSITE" id="PS00138">
    <property type="entry name" value="SUBTILASE_SER"/>
    <property type="match status" value="1"/>
</dbReference>
<comment type="similarity">
    <text evidence="1 6 7">Belongs to the peptidase S8 family.</text>
</comment>
<comment type="caution">
    <text evidence="10">The sequence shown here is derived from an EMBL/GenBank/DDBJ whole genome shotgun (WGS) entry which is preliminary data.</text>
</comment>
<keyword evidence="4 6" id="KW-0378">Hydrolase</keyword>
<evidence type="ECO:0000256" key="1">
    <source>
        <dbReference type="ARBA" id="ARBA00011073"/>
    </source>
</evidence>
<dbReference type="Gene3D" id="3.40.50.200">
    <property type="entry name" value="Peptidase S8/S53 domain"/>
    <property type="match status" value="1"/>
</dbReference>
<dbReference type="Proteomes" id="UP001465668">
    <property type="component" value="Unassembled WGS sequence"/>
</dbReference>